<evidence type="ECO:0000313" key="9">
    <source>
        <dbReference type="Proteomes" id="UP000712673"/>
    </source>
</evidence>
<comment type="similarity">
    <text evidence="2 7">Belongs to the FPP/GGPP synthase family.</text>
</comment>
<evidence type="ECO:0000256" key="4">
    <source>
        <dbReference type="ARBA" id="ARBA00022723"/>
    </source>
</evidence>
<dbReference type="EMBL" id="VGLS01000055">
    <property type="protein sequence ID" value="MBM3222790.1"/>
    <property type="molecule type" value="Genomic_DNA"/>
</dbReference>
<dbReference type="Gene3D" id="1.10.600.10">
    <property type="entry name" value="Farnesyl Diphosphate Synthase"/>
    <property type="match status" value="1"/>
</dbReference>
<evidence type="ECO:0000256" key="6">
    <source>
        <dbReference type="ARBA" id="ARBA00023229"/>
    </source>
</evidence>
<evidence type="ECO:0000256" key="3">
    <source>
        <dbReference type="ARBA" id="ARBA00022679"/>
    </source>
</evidence>
<evidence type="ECO:0000256" key="2">
    <source>
        <dbReference type="ARBA" id="ARBA00006706"/>
    </source>
</evidence>
<evidence type="ECO:0000256" key="7">
    <source>
        <dbReference type="RuleBase" id="RU004466"/>
    </source>
</evidence>
<dbReference type="GO" id="GO:0005737">
    <property type="term" value="C:cytoplasm"/>
    <property type="evidence" value="ECO:0007669"/>
    <property type="project" value="UniProtKB-ARBA"/>
</dbReference>
<comment type="cofactor">
    <cofactor evidence="1">
        <name>Mg(2+)</name>
        <dbReference type="ChEBI" id="CHEBI:18420"/>
    </cofactor>
</comment>
<name>A0A937W039_UNCTE</name>
<dbReference type="GO" id="GO:0046872">
    <property type="term" value="F:metal ion binding"/>
    <property type="evidence" value="ECO:0007669"/>
    <property type="project" value="UniProtKB-KW"/>
</dbReference>
<dbReference type="SUPFAM" id="SSF48576">
    <property type="entry name" value="Terpenoid synthases"/>
    <property type="match status" value="1"/>
</dbReference>
<organism evidence="8 9">
    <name type="scientific">Tectimicrobiota bacterium</name>
    <dbReference type="NCBI Taxonomy" id="2528274"/>
    <lineage>
        <taxon>Bacteria</taxon>
        <taxon>Pseudomonadati</taxon>
        <taxon>Nitrospinota/Tectimicrobiota group</taxon>
        <taxon>Candidatus Tectimicrobiota</taxon>
    </lineage>
</organism>
<dbReference type="SFLD" id="SFLDG01017">
    <property type="entry name" value="Polyprenyl_Transferase_Like"/>
    <property type="match status" value="1"/>
</dbReference>
<keyword evidence="6" id="KW-0414">Isoprene biosynthesis</keyword>
<evidence type="ECO:0000256" key="1">
    <source>
        <dbReference type="ARBA" id="ARBA00001946"/>
    </source>
</evidence>
<dbReference type="CDD" id="cd00685">
    <property type="entry name" value="Trans_IPPS_HT"/>
    <property type="match status" value="1"/>
</dbReference>
<dbReference type="GO" id="GO:0016114">
    <property type="term" value="P:terpenoid biosynthetic process"/>
    <property type="evidence" value="ECO:0007669"/>
    <property type="project" value="UniProtKB-ARBA"/>
</dbReference>
<dbReference type="PANTHER" id="PTHR43281">
    <property type="entry name" value="FARNESYL DIPHOSPHATE SYNTHASE"/>
    <property type="match status" value="1"/>
</dbReference>
<dbReference type="Pfam" id="PF00348">
    <property type="entry name" value="polyprenyl_synt"/>
    <property type="match status" value="1"/>
</dbReference>
<dbReference type="InterPro" id="IPR000092">
    <property type="entry name" value="Polyprenyl_synt"/>
</dbReference>
<dbReference type="SFLD" id="SFLDS00005">
    <property type="entry name" value="Isoprenoid_Synthase_Type_I"/>
    <property type="match status" value="1"/>
</dbReference>
<dbReference type="PANTHER" id="PTHR43281:SF1">
    <property type="entry name" value="FARNESYL DIPHOSPHATE SYNTHASE"/>
    <property type="match status" value="1"/>
</dbReference>
<dbReference type="NCBIfam" id="NF045485">
    <property type="entry name" value="FPPsyn"/>
    <property type="match status" value="1"/>
</dbReference>
<keyword evidence="3 7" id="KW-0808">Transferase</keyword>
<dbReference type="InterPro" id="IPR033749">
    <property type="entry name" value="Polyprenyl_synt_CS"/>
</dbReference>
<dbReference type="InterPro" id="IPR008949">
    <property type="entry name" value="Isoprenoid_synthase_dom_sf"/>
</dbReference>
<keyword evidence="5" id="KW-0460">Magnesium</keyword>
<gene>
    <name evidence="8" type="ORF">FJZ47_03160</name>
</gene>
<dbReference type="PROSITE" id="PS00444">
    <property type="entry name" value="POLYPRENYL_SYNTHASE_2"/>
    <property type="match status" value="1"/>
</dbReference>
<evidence type="ECO:0000313" key="8">
    <source>
        <dbReference type="EMBL" id="MBM3222790.1"/>
    </source>
</evidence>
<reference evidence="8" key="1">
    <citation type="submission" date="2019-03" db="EMBL/GenBank/DDBJ databases">
        <title>Lake Tanganyika Metagenome-Assembled Genomes (MAGs).</title>
        <authorList>
            <person name="Tran P."/>
        </authorList>
    </citation>
    <scope>NUCLEOTIDE SEQUENCE</scope>
    <source>
        <strain evidence="8">K_DeepCast_65m_m2_066</strain>
    </source>
</reference>
<dbReference type="Proteomes" id="UP000712673">
    <property type="component" value="Unassembled WGS sequence"/>
</dbReference>
<dbReference type="FunFam" id="1.10.600.10:FF:000001">
    <property type="entry name" value="Geranylgeranyl diphosphate synthase"/>
    <property type="match status" value="1"/>
</dbReference>
<sequence>MESLEEYLEQQRLRVEASLDQCLPSSESYPPQLMEAMRYSVFAGGKRLRPILTLTAAEAVGGDSETALPAAAALEYIHTYSMIHDDLPAMDDDDYRRGKLTNHKVYGEAMAILAGDGLLTHAFEVLSSPPLTDHFPATVLQQVSYRMARAAGSFGMIGGQVMDVLSEGQQVPIDVLEYIHRHKTAALITAAVTMGGILGGGTAEQLQALERYGHDVGWAFQIADDLLDVEGDAAVIGKQVGRDAALEKVTYPGLLGVEASRQRATALMQQGIAALASFGPRAERLRQIATYIVSRNV</sequence>
<proteinExistence type="inferred from homology"/>
<accession>A0A937W039</accession>
<protein>
    <submittedName>
        <fullName evidence="8">Polyprenyl synthetase family protein</fullName>
    </submittedName>
</protein>
<dbReference type="InterPro" id="IPR053378">
    <property type="entry name" value="Prenyl_diphosphate_synthase"/>
</dbReference>
<dbReference type="GO" id="GO:0004659">
    <property type="term" value="F:prenyltransferase activity"/>
    <property type="evidence" value="ECO:0007669"/>
    <property type="project" value="InterPro"/>
</dbReference>
<dbReference type="AlphaFoldDB" id="A0A937W039"/>
<evidence type="ECO:0000256" key="5">
    <source>
        <dbReference type="ARBA" id="ARBA00022842"/>
    </source>
</evidence>
<keyword evidence="4" id="KW-0479">Metal-binding</keyword>
<dbReference type="PROSITE" id="PS00723">
    <property type="entry name" value="POLYPRENYL_SYNTHASE_1"/>
    <property type="match status" value="1"/>
</dbReference>
<comment type="caution">
    <text evidence="8">The sequence shown here is derived from an EMBL/GenBank/DDBJ whole genome shotgun (WGS) entry which is preliminary data.</text>
</comment>